<protein>
    <submittedName>
        <fullName evidence="1">Uncharacterized protein</fullName>
    </submittedName>
</protein>
<accession>A0A6C2U4A7</accession>
<dbReference type="AlphaFoldDB" id="A0A6C2U4A7"/>
<evidence type="ECO:0000313" key="1">
    <source>
        <dbReference type="EMBL" id="VGO14735.1"/>
    </source>
</evidence>
<dbReference type="Proteomes" id="UP000366872">
    <property type="component" value="Unassembled WGS sequence"/>
</dbReference>
<evidence type="ECO:0000313" key="2">
    <source>
        <dbReference type="Proteomes" id="UP000366872"/>
    </source>
</evidence>
<name>A0A6C2U4A7_PONDE</name>
<organism evidence="1 2">
    <name type="scientific">Pontiella desulfatans</name>
    <dbReference type="NCBI Taxonomy" id="2750659"/>
    <lineage>
        <taxon>Bacteria</taxon>
        <taxon>Pseudomonadati</taxon>
        <taxon>Kiritimatiellota</taxon>
        <taxon>Kiritimatiellia</taxon>
        <taxon>Kiritimatiellales</taxon>
        <taxon>Pontiellaceae</taxon>
        <taxon>Pontiella</taxon>
    </lineage>
</organism>
<proteinExistence type="predicted"/>
<dbReference type="EMBL" id="CAAHFG010000002">
    <property type="protein sequence ID" value="VGO14735.1"/>
    <property type="molecule type" value="Genomic_DNA"/>
</dbReference>
<dbReference type="RefSeq" id="WP_136080369.1">
    <property type="nucleotide sequence ID" value="NZ_CAAHFG010000002.1"/>
</dbReference>
<reference evidence="1 2" key="1">
    <citation type="submission" date="2019-04" db="EMBL/GenBank/DDBJ databases">
        <authorList>
            <person name="Van Vliet M D."/>
        </authorList>
    </citation>
    <scope>NUCLEOTIDE SEQUENCE [LARGE SCALE GENOMIC DNA]</scope>
    <source>
        <strain evidence="1 2">F1</strain>
    </source>
</reference>
<keyword evidence="2" id="KW-1185">Reference proteome</keyword>
<sequence length="489" mass="55366">MAGAPVIQSPQDWRNFAHVDAREELRGAMAGLQLADVQPGCIYAGIYAYRNETWLTGDEPLLTTDANESGKLNFFHLIQHQLEHNAPFLLRDLWAAQDTGMFKCPWKGGEPSLKWIFTMAGVGSKSRGGWGFRFSPGTEIELGLAEGKSTEQLLAEGAQNIPAVFYPFSLEEDIPRDEYLANKYSSARMDQIAGPWLTEDLADFLWFLESCRDNGIIDTVFDRRTFTQTMTTYEWTTIYEYLSAVLRTTEQMQTILKTEAEQTFMPTMKDTVWTGTVLPTTKDTAHLETTQVDTVIGQVETTEFFATHSLKQTIVGYDYITVWWDTDEYDWTDWSDGSGNQWQELTKVGEHLTWSVKPLPSYEETTVPKLTWRLTDTDVYGQTDKLATTLLPTLDETILFTTAQTTGETLKSADTMVFDRMSTGYKQTWKLEVAEDWRETSGTFTTWVPTYSMSSTRTLLSVITEVATQPETFPPTAEPEEAGSEILLV</sequence>
<gene>
    <name evidence="1" type="ORF">PDESU_03304</name>
</gene>